<dbReference type="Proteomes" id="UP001341840">
    <property type="component" value="Unassembled WGS sequence"/>
</dbReference>
<name>A0ABU6SLT7_9FABA</name>
<dbReference type="EMBL" id="JASCZI010060944">
    <property type="protein sequence ID" value="MED6136918.1"/>
    <property type="molecule type" value="Genomic_DNA"/>
</dbReference>
<organism evidence="1 2">
    <name type="scientific">Stylosanthes scabra</name>
    <dbReference type="NCBI Taxonomy" id="79078"/>
    <lineage>
        <taxon>Eukaryota</taxon>
        <taxon>Viridiplantae</taxon>
        <taxon>Streptophyta</taxon>
        <taxon>Embryophyta</taxon>
        <taxon>Tracheophyta</taxon>
        <taxon>Spermatophyta</taxon>
        <taxon>Magnoliopsida</taxon>
        <taxon>eudicotyledons</taxon>
        <taxon>Gunneridae</taxon>
        <taxon>Pentapetalae</taxon>
        <taxon>rosids</taxon>
        <taxon>fabids</taxon>
        <taxon>Fabales</taxon>
        <taxon>Fabaceae</taxon>
        <taxon>Papilionoideae</taxon>
        <taxon>50 kb inversion clade</taxon>
        <taxon>dalbergioids sensu lato</taxon>
        <taxon>Dalbergieae</taxon>
        <taxon>Pterocarpus clade</taxon>
        <taxon>Stylosanthes</taxon>
    </lineage>
</organism>
<sequence>MTTQPSKDVLALIGTVYIMTSLDVQLRLTHRLRLHEACSVLFDSIPLGSMLWGMISEAYELATLVTIDGVCASSACV</sequence>
<evidence type="ECO:0000313" key="1">
    <source>
        <dbReference type="EMBL" id="MED6136918.1"/>
    </source>
</evidence>
<proteinExistence type="predicted"/>
<evidence type="ECO:0000313" key="2">
    <source>
        <dbReference type="Proteomes" id="UP001341840"/>
    </source>
</evidence>
<reference evidence="1 2" key="1">
    <citation type="journal article" date="2023" name="Plants (Basel)">
        <title>Bridging the Gap: Combining Genomics and Transcriptomics Approaches to Understand Stylosanthes scabra, an Orphan Legume from the Brazilian Caatinga.</title>
        <authorList>
            <person name="Ferreira-Neto J.R.C."/>
            <person name="da Silva M.D."/>
            <person name="Binneck E."/>
            <person name="de Melo N.F."/>
            <person name="da Silva R.H."/>
            <person name="de Melo A.L.T.M."/>
            <person name="Pandolfi V."/>
            <person name="Bustamante F.O."/>
            <person name="Brasileiro-Vidal A.C."/>
            <person name="Benko-Iseppon A.M."/>
        </authorList>
    </citation>
    <scope>NUCLEOTIDE SEQUENCE [LARGE SCALE GENOMIC DNA]</scope>
    <source>
        <tissue evidence="1">Leaves</tissue>
    </source>
</reference>
<comment type="caution">
    <text evidence="1">The sequence shown here is derived from an EMBL/GenBank/DDBJ whole genome shotgun (WGS) entry which is preliminary data.</text>
</comment>
<keyword evidence="2" id="KW-1185">Reference proteome</keyword>
<accession>A0ABU6SLT7</accession>
<protein>
    <submittedName>
        <fullName evidence="1">Uncharacterized protein</fullName>
    </submittedName>
</protein>
<gene>
    <name evidence="1" type="ORF">PIB30_060182</name>
</gene>